<evidence type="ECO:0000256" key="5">
    <source>
        <dbReference type="ARBA" id="ARBA00023157"/>
    </source>
</evidence>
<dbReference type="SMART" id="SM00499">
    <property type="entry name" value="AAI"/>
    <property type="match status" value="1"/>
</dbReference>
<evidence type="ECO:0000256" key="4">
    <source>
        <dbReference type="ARBA" id="ARBA00023121"/>
    </source>
</evidence>
<comment type="similarity">
    <text evidence="2 6">Belongs to the plant LTP family.</text>
</comment>
<dbReference type="Proteomes" id="UP001345219">
    <property type="component" value="Chromosome 10"/>
</dbReference>
<evidence type="ECO:0000256" key="1">
    <source>
        <dbReference type="ARBA" id="ARBA00003211"/>
    </source>
</evidence>
<reference evidence="9 10" key="1">
    <citation type="journal article" date="2023" name="Hortic Res">
        <title>Pangenome of water caltrop reveals structural variations and asymmetric subgenome divergence after allopolyploidization.</title>
        <authorList>
            <person name="Zhang X."/>
            <person name="Chen Y."/>
            <person name="Wang L."/>
            <person name="Yuan Y."/>
            <person name="Fang M."/>
            <person name="Shi L."/>
            <person name="Lu R."/>
            <person name="Comes H.P."/>
            <person name="Ma Y."/>
            <person name="Chen Y."/>
            <person name="Huang G."/>
            <person name="Zhou Y."/>
            <person name="Zheng Z."/>
            <person name="Qiu Y."/>
        </authorList>
    </citation>
    <scope>NUCLEOTIDE SEQUENCE [LARGE SCALE GENOMIC DNA]</scope>
    <source>
        <tissue evidence="9">Roots</tissue>
    </source>
</reference>
<feature type="signal peptide" evidence="7">
    <location>
        <begin position="1"/>
        <end position="23"/>
    </location>
</feature>
<feature type="chain" id="PRO_5042955443" description="Non-specific lipid-transfer protein" evidence="7">
    <location>
        <begin position="24"/>
        <end position="115"/>
    </location>
</feature>
<evidence type="ECO:0000256" key="3">
    <source>
        <dbReference type="ARBA" id="ARBA00022448"/>
    </source>
</evidence>
<dbReference type="InterPro" id="IPR036312">
    <property type="entry name" value="Bifun_inhib/LTP/seed_sf"/>
</dbReference>
<dbReference type="PROSITE" id="PS00597">
    <property type="entry name" value="PLANT_LTP"/>
    <property type="match status" value="1"/>
</dbReference>
<dbReference type="PANTHER" id="PTHR33076">
    <property type="entry name" value="NON-SPECIFIC LIPID-TRANSFER PROTEIN 2-RELATED"/>
    <property type="match status" value="1"/>
</dbReference>
<dbReference type="AlphaFoldDB" id="A0AAN7GGX7"/>
<comment type="caution">
    <text evidence="9">The sequence shown here is derived from an EMBL/GenBank/DDBJ whole genome shotgun (WGS) entry which is preliminary data.</text>
</comment>
<keyword evidence="3 6" id="KW-0813">Transport</keyword>
<evidence type="ECO:0000313" key="10">
    <source>
        <dbReference type="Proteomes" id="UP001345219"/>
    </source>
</evidence>
<keyword evidence="5" id="KW-1015">Disulfide bond</keyword>
<sequence>MARFTTAVAVVTLLACMFMATESVLNCGQVASSLAPCLPYLRNAEPLQPPCCAGVRSLNNAASTTPDRRTACTCLKTVATSIGGINLALARTLPSKCGVSIPYDISPSTDCSRVT</sequence>
<feature type="domain" description="Bifunctional inhibitor/plant lipid transfer protein/seed storage helical" evidence="8">
    <location>
        <begin position="27"/>
        <end position="111"/>
    </location>
</feature>
<dbReference type="PROSITE" id="PS51257">
    <property type="entry name" value="PROKAR_LIPOPROTEIN"/>
    <property type="match status" value="1"/>
</dbReference>
<dbReference type="InterPro" id="IPR000528">
    <property type="entry name" value="Plant_nsLTP"/>
</dbReference>
<dbReference type="EMBL" id="JAXIOK010000021">
    <property type="protein sequence ID" value="KAK4745910.1"/>
    <property type="molecule type" value="Genomic_DNA"/>
</dbReference>
<evidence type="ECO:0000256" key="7">
    <source>
        <dbReference type="SAM" id="SignalP"/>
    </source>
</evidence>
<gene>
    <name evidence="9" type="ORF">SAY87_012222</name>
</gene>
<evidence type="ECO:0000259" key="8">
    <source>
        <dbReference type="SMART" id="SM00499"/>
    </source>
</evidence>
<organism evidence="9 10">
    <name type="scientific">Trapa incisa</name>
    <dbReference type="NCBI Taxonomy" id="236973"/>
    <lineage>
        <taxon>Eukaryota</taxon>
        <taxon>Viridiplantae</taxon>
        <taxon>Streptophyta</taxon>
        <taxon>Embryophyta</taxon>
        <taxon>Tracheophyta</taxon>
        <taxon>Spermatophyta</taxon>
        <taxon>Magnoliopsida</taxon>
        <taxon>eudicotyledons</taxon>
        <taxon>Gunneridae</taxon>
        <taxon>Pentapetalae</taxon>
        <taxon>rosids</taxon>
        <taxon>malvids</taxon>
        <taxon>Myrtales</taxon>
        <taxon>Lythraceae</taxon>
        <taxon>Trapa</taxon>
    </lineage>
</organism>
<dbReference type="GO" id="GO:0008289">
    <property type="term" value="F:lipid binding"/>
    <property type="evidence" value="ECO:0007669"/>
    <property type="project" value="UniProtKB-KW"/>
</dbReference>
<dbReference type="CDD" id="cd01960">
    <property type="entry name" value="nsLTP1"/>
    <property type="match status" value="1"/>
</dbReference>
<evidence type="ECO:0000256" key="6">
    <source>
        <dbReference type="RuleBase" id="RU000628"/>
    </source>
</evidence>
<keyword evidence="7" id="KW-0732">Signal</keyword>
<dbReference type="GO" id="GO:0006869">
    <property type="term" value="P:lipid transport"/>
    <property type="evidence" value="ECO:0007669"/>
    <property type="project" value="InterPro"/>
</dbReference>
<evidence type="ECO:0000256" key="2">
    <source>
        <dbReference type="ARBA" id="ARBA00009748"/>
    </source>
</evidence>
<keyword evidence="10" id="KW-1185">Reference proteome</keyword>
<protein>
    <recommendedName>
        <fullName evidence="6">Non-specific lipid-transfer protein</fullName>
    </recommendedName>
</protein>
<dbReference type="FunFam" id="1.10.110.10:FF:000002">
    <property type="entry name" value="Non-specific lipid-transfer protein"/>
    <property type="match status" value="1"/>
</dbReference>
<comment type="function">
    <text evidence="1 6">Plant non-specific lipid-transfer proteins transfer phospholipids as well as galactolipids across membranes. May play a role in wax or cutin deposition in the cell walls of expanding epidermal cells and certain secretory tissues.</text>
</comment>
<dbReference type="Pfam" id="PF00234">
    <property type="entry name" value="Tryp_alpha_amyl"/>
    <property type="match status" value="1"/>
</dbReference>
<keyword evidence="4 6" id="KW-0446">Lipid-binding</keyword>
<dbReference type="SUPFAM" id="SSF47699">
    <property type="entry name" value="Bifunctional inhibitor/lipid-transfer protein/seed storage 2S albumin"/>
    <property type="match status" value="1"/>
</dbReference>
<proteinExistence type="inferred from homology"/>
<dbReference type="Gene3D" id="1.10.110.10">
    <property type="entry name" value="Plant lipid-transfer and hydrophobic proteins"/>
    <property type="match status" value="1"/>
</dbReference>
<dbReference type="InterPro" id="IPR016140">
    <property type="entry name" value="Bifunc_inhib/LTP/seed_store"/>
</dbReference>
<evidence type="ECO:0000313" key="9">
    <source>
        <dbReference type="EMBL" id="KAK4745910.1"/>
    </source>
</evidence>
<name>A0AAN7GGX7_9MYRT</name>
<dbReference type="PRINTS" id="PR00382">
    <property type="entry name" value="LIPIDTRNSFER"/>
</dbReference>
<accession>A0AAN7GGX7</accession>